<protein>
    <recommendedName>
        <fullName evidence="3">Pyrimidine dimer DNA glycosylase</fullName>
    </recommendedName>
</protein>
<evidence type="ECO:0008006" key="3">
    <source>
        <dbReference type="Google" id="ProtNLM"/>
    </source>
</evidence>
<gene>
    <name evidence="1" type="ORF">SACC_10510</name>
</gene>
<dbReference type="Proteomes" id="UP001319921">
    <property type="component" value="Chromosome"/>
</dbReference>
<dbReference type="InterPro" id="IPR004260">
    <property type="entry name" value="Pyr-dimer_DNA_glycosylase"/>
</dbReference>
<keyword evidence="2" id="KW-1185">Reference proteome</keyword>
<dbReference type="EMBL" id="AP025226">
    <property type="protein sequence ID" value="BDB98034.1"/>
    <property type="molecule type" value="Genomic_DNA"/>
</dbReference>
<dbReference type="GeneID" id="68865795"/>
<dbReference type="RefSeq" id="WP_229571981.1">
    <property type="nucleotide sequence ID" value="NZ_AP025226.1"/>
</dbReference>
<dbReference type="Pfam" id="PF03013">
    <property type="entry name" value="Pyr_excise"/>
    <property type="match status" value="1"/>
</dbReference>
<evidence type="ECO:0000313" key="1">
    <source>
        <dbReference type="EMBL" id="BDB98034.1"/>
    </source>
</evidence>
<organism evidence="1 2">
    <name type="scientific">Saccharolobus caldissimus</name>
    <dbReference type="NCBI Taxonomy" id="1702097"/>
    <lineage>
        <taxon>Archaea</taxon>
        <taxon>Thermoproteota</taxon>
        <taxon>Thermoprotei</taxon>
        <taxon>Sulfolobales</taxon>
        <taxon>Sulfolobaceae</taxon>
        <taxon>Saccharolobus</taxon>
    </lineage>
</organism>
<evidence type="ECO:0000313" key="2">
    <source>
        <dbReference type="Proteomes" id="UP001319921"/>
    </source>
</evidence>
<proteinExistence type="predicted"/>
<dbReference type="KEGG" id="scas:SACC_10510"/>
<reference evidence="1 2" key="1">
    <citation type="journal article" date="2022" name="Microbiol. Resour. Announc.">
        <title>Complete Genome Sequence of the Hyperthermophilic and Acidophilic Archaeon Saccharolobus caldissimus Strain HS-3T.</title>
        <authorList>
            <person name="Sakai H.D."/>
            <person name="Kurosawa N."/>
        </authorList>
    </citation>
    <scope>NUCLEOTIDE SEQUENCE [LARGE SCALE GENOMIC DNA]</scope>
    <source>
        <strain evidence="1 2">JCM32116</strain>
    </source>
</reference>
<sequence length="145" mass="17391">MRLWSIHPSYLDIKGFLGLWREALLAQKALLGETKGYKNHPQLLRFKRSKDPILYIGTYLYHVYLEGKRRGCKLDKSKIIKYDISLKMPVNRGQVEYEFQHLLKKLEKRDIRKYRELKDLKSIEVHPLFYIVEGGIEDWEKLKII</sequence>
<name>A0AAQ4CQF3_9CREN</name>
<dbReference type="AlphaFoldDB" id="A0AAQ4CQF3"/>
<accession>A0AAQ4CQF3</accession>